<protein>
    <recommendedName>
        <fullName evidence="4">F-box domain-containing protein</fullName>
    </recommendedName>
</protein>
<organism evidence="2 3">
    <name type="scientific">Phyllosticta capitalensis</name>
    <dbReference type="NCBI Taxonomy" id="121624"/>
    <lineage>
        <taxon>Eukaryota</taxon>
        <taxon>Fungi</taxon>
        <taxon>Dikarya</taxon>
        <taxon>Ascomycota</taxon>
        <taxon>Pezizomycotina</taxon>
        <taxon>Dothideomycetes</taxon>
        <taxon>Dothideomycetes incertae sedis</taxon>
        <taxon>Botryosphaeriales</taxon>
        <taxon>Phyllostictaceae</taxon>
        <taxon>Phyllosticta</taxon>
    </lineage>
</organism>
<name>A0ABR1YFL1_9PEZI</name>
<feature type="region of interest" description="Disordered" evidence="1">
    <location>
        <begin position="23"/>
        <end position="52"/>
    </location>
</feature>
<keyword evidence="3" id="KW-1185">Reference proteome</keyword>
<comment type="caution">
    <text evidence="2">The sequence shown here is derived from an EMBL/GenBank/DDBJ whole genome shotgun (WGS) entry which is preliminary data.</text>
</comment>
<sequence length="409" mass="46320">MVTMGSKHRLRRLYKKLRNSICRPLNKSSAPTTTSPTHPVTTAITSPAQPNRLGQLPVELASTKALQINKSSAPTTTSPTHPATPATNSPAKPNRLGQLPVELLLEIDDCLNDGDSLALGATCRSLRQLPTKRRDPDNATAKTFGKQLEWDRVCRLVSTETQAQRFCEPCRDLHSEEYFSKDQWNGSPWTRVCRGRQRVYRVCKHLALGYDQLCNMENYGDGLICEQPDNSDEPFLSCRGEAPKKDVCAYSKFESRTRGVNLQRMGKYFVHICEARLPNVYPREKLPIRRLHDRLAHDVTSFCPHVRYCDLDLNKMTSKVATLQLCRESDSLHGEEVRESCTTESCGAEFTFGWENQMPYGFTVRFTSKRQCELDELNGSIWLSNSEETEASQLGKLSGAEYRKKFFAN</sequence>
<evidence type="ECO:0000313" key="3">
    <source>
        <dbReference type="Proteomes" id="UP001492380"/>
    </source>
</evidence>
<evidence type="ECO:0000313" key="2">
    <source>
        <dbReference type="EMBL" id="KAK8228811.1"/>
    </source>
</evidence>
<evidence type="ECO:0008006" key="4">
    <source>
        <dbReference type="Google" id="ProtNLM"/>
    </source>
</evidence>
<feature type="compositionally biased region" description="Low complexity" evidence="1">
    <location>
        <begin position="28"/>
        <end position="45"/>
    </location>
</feature>
<proteinExistence type="predicted"/>
<feature type="region of interest" description="Disordered" evidence="1">
    <location>
        <begin position="70"/>
        <end position="95"/>
    </location>
</feature>
<dbReference type="EMBL" id="JBBWRZ010000009">
    <property type="protein sequence ID" value="KAK8228811.1"/>
    <property type="molecule type" value="Genomic_DNA"/>
</dbReference>
<reference evidence="2 3" key="1">
    <citation type="submission" date="2024-04" db="EMBL/GenBank/DDBJ databases">
        <title>Phyllosticta paracitricarpa is synonymous to the EU quarantine fungus P. citricarpa based on phylogenomic analyses.</title>
        <authorList>
            <consortium name="Lawrence Berkeley National Laboratory"/>
            <person name="Van Ingen-Buijs V.A."/>
            <person name="Van Westerhoven A.C."/>
            <person name="Haridas S."/>
            <person name="Skiadas P."/>
            <person name="Martin F."/>
            <person name="Groenewald J.Z."/>
            <person name="Crous P.W."/>
            <person name="Seidl M.F."/>
        </authorList>
    </citation>
    <scope>NUCLEOTIDE SEQUENCE [LARGE SCALE GENOMIC DNA]</scope>
    <source>
        <strain evidence="2 3">CBS 123374</strain>
    </source>
</reference>
<gene>
    <name evidence="2" type="ORF">HDK90DRAFT_492270</name>
</gene>
<feature type="compositionally biased region" description="Low complexity" evidence="1">
    <location>
        <begin position="71"/>
        <end position="91"/>
    </location>
</feature>
<dbReference type="Proteomes" id="UP001492380">
    <property type="component" value="Unassembled WGS sequence"/>
</dbReference>
<evidence type="ECO:0000256" key="1">
    <source>
        <dbReference type="SAM" id="MobiDB-lite"/>
    </source>
</evidence>
<accession>A0ABR1YFL1</accession>